<evidence type="ECO:0000313" key="7">
    <source>
        <dbReference type="EMBL" id="KAK2575016.1"/>
    </source>
</evidence>
<comment type="caution">
    <text evidence="7">The sequence shown here is derived from an EMBL/GenBank/DDBJ whole genome shotgun (WGS) entry which is preliminary data.</text>
</comment>
<evidence type="ECO:0000256" key="1">
    <source>
        <dbReference type="ARBA" id="ARBA00008078"/>
    </source>
</evidence>
<dbReference type="EMBL" id="JAIFRP010004521">
    <property type="protein sequence ID" value="KAK2575016.1"/>
    <property type="molecule type" value="Genomic_DNA"/>
</dbReference>
<comment type="function">
    <text evidence="4">Constitutes one of the two catalytic subunit of the tRNA-splicing endonuclease complex, a complex responsible for identification and cleavage of the splice sites in pre-tRNA. It cleaves pre-tRNA at the 5'- and 3'-splice sites to release the intron. The products are an intron and two tRNA half-molecules bearing 2',3'-cyclic phosphate and 5'-OH termini. There are no conserved sequences at the splice sites, but the intron is invariably located at the same site in the gene, placing the splice sites an invariant distance from the constant structural features of the tRNA body.</text>
</comment>
<feature type="domain" description="tRNA intron endonuclease catalytic" evidence="6">
    <location>
        <begin position="324"/>
        <end position="411"/>
    </location>
</feature>
<evidence type="ECO:0000259" key="6">
    <source>
        <dbReference type="Pfam" id="PF01974"/>
    </source>
</evidence>
<proteinExistence type="inferred from homology"/>
<dbReference type="Proteomes" id="UP001258017">
    <property type="component" value="Unassembled WGS sequence"/>
</dbReference>
<dbReference type="InterPro" id="IPR006677">
    <property type="entry name" value="tRNA_intron_Endonuc_cat-like"/>
</dbReference>
<dbReference type="PANTHER" id="PTHR21227">
    <property type="entry name" value="TRNA-SPLICING ENDONUCLEASE SUBUNIT SEN2"/>
    <property type="match status" value="1"/>
</dbReference>
<name>A0AAD9R9L6_9HYME</name>
<sequence>MNLQEPKRKSRTRVQHKSPFPIALSETEEWVIYTAYLTDVGSCITDPDEIIAVHSMGFFGKGSLSRSYPSFGKARYGAPPLVRNRQWVRRQEWLQEVKLLDTEFYQDNNSNENTKESMVKENSDFDASNLFIDARKQKEKELFNNEEKREETDIMEIHINVPNVTKNGSNAQIINDEVCEMVPSSSEDDNICVIINKGLEKSYNKSVVEKSKEKSLEDQHIDFNNSDNCNSISTSMHFENKKHDVQGQLLVLPDSDSETENYLKNIKPRIECESFPVKESLHLTFEETFFLMFGLGCLQLIHFDGTSMDINSTWLYFCKEDKNFVQKYVVYHYFRSKGWVVKPGLKYGGDFSLYKQGPPFYHASYIVIIDVLDADSLTIIPNKCMRKMSWNNLFGLDRLSETTAKEILFAQVLWPSSIPLNSGPSSPQLLSEFTVRELLWRRWNPKQNQDIIIVEEEEDEDSC</sequence>
<dbReference type="EC" id="4.6.1.16" evidence="4"/>
<evidence type="ECO:0000313" key="8">
    <source>
        <dbReference type="Proteomes" id="UP001258017"/>
    </source>
</evidence>
<dbReference type="NCBIfam" id="TIGR00324">
    <property type="entry name" value="endA"/>
    <property type="match status" value="1"/>
</dbReference>
<dbReference type="PANTHER" id="PTHR21227:SF0">
    <property type="entry name" value="TRNA-SPLICING ENDONUCLEASE SUBUNIT SEN2"/>
    <property type="match status" value="1"/>
</dbReference>
<evidence type="ECO:0000256" key="3">
    <source>
        <dbReference type="ARBA" id="ARBA00023239"/>
    </source>
</evidence>
<feature type="active site" evidence="5">
    <location>
        <position position="405"/>
    </location>
</feature>
<dbReference type="GO" id="GO:0000213">
    <property type="term" value="F:tRNA-intron lyase activity"/>
    <property type="evidence" value="ECO:0007669"/>
    <property type="project" value="UniProtKB-UniRule"/>
</dbReference>
<dbReference type="GO" id="GO:0005737">
    <property type="term" value="C:cytoplasm"/>
    <property type="evidence" value="ECO:0007669"/>
    <property type="project" value="TreeGrafter"/>
</dbReference>
<dbReference type="GO" id="GO:0000214">
    <property type="term" value="C:tRNA-intron endonuclease complex"/>
    <property type="evidence" value="ECO:0007669"/>
    <property type="project" value="UniProtKB-UniRule"/>
</dbReference>
<dbReference type="Pfam" id="PF01974">
    <property type="entry name" value="tRNA_int_endo"/>
    <property type="match status" value="1"/>
</dbReference>
<accession>A0AAD9R9L6</accession>
<evidence type="ECO:0000256" key="5">
    <source>
        <dbReference type="PIRSR" id="PIRSR011789-1"/>
    </source>
</evidence>
<keyword evidence="3 4" id="KW-0456">Lyase</keyword>
<gene>
    <name evidence="7" type="ORF">KPH14_008763</name>
</gene>
<dbReference type="AlphaFoldDB" id="A0AAD9R9L6"/>
<dbReference type="InterPro" id="IPR006676">
    <property type="entry name" value="tRNA_splic"/>
</dbReference>
<reference evidence="7" key="2">
    <citation type="journal article" date="2023" name="Commun. Biol.">
        <title>Intrasexual cuticular hydrocarbon dimorphism in a wasp sheds light on hydrocarbon biosynthesis genes in Hymenoptera.</title>
        <authorList>
            <person name="Moris V.C."/>
            <person name="Podsiadlowski L."/>
            <person name="Martin S."/>
            <person name="Oeyen J.P."/>
            <person name="Donath A."/>
            <person name="Petersen M."/>
            <person name="Wilbrandt J."/>
            <person name="Misof B."/>
            <person name="Liedtke D."/>
            <person name="Thamm M."/>
            <person name="Scheiner R."/>
            <person name="Schmitt T."/>
            <person name="Niehuis O."/>
        </authorList>
    </citation>
    <scope>NUCLEOTIDE SEQUENCE</scope>
    <source>
        <strain evidence="7">GBR_01_08_01A</strain>
    </source>
</reference>
<dbReference type="InterPro" id="IPR036167">
    <property type="entry name" value="tRNA_intron_Endo_cat-like_sf"/>
</dbReference>
<evidence type="ECO:0000256" key="2">
    <source>
        <dbReference type="ARBA" id="ARBA00022694"/>
    </source>
</evidence>
<dbReference type="GO" id="GO:0003676">
    <property type="term" value="F:nucleic acid binding"/>
    <property type="evidence" value="ECO:0007669"/>
    <property type="project" value="InterPro"/>
</dbReference>
<feature type="active site" evidence="5">
    <location>
        <position position="362"/>
    </location>
</feature>
<dbReference type="InterPro" id="IPR016589">
    <property type="entry name" value="tRNA_splic_SEN2"/>
</dbReference>
<dbReference type="PIRSF" id="PIRSF011789">
    <property type="entry name" value="tRNA_splic_SEN2"/>
    <property type="match status" value="1"/>
</dbReference>
<comment type="similarity">
    <text evidence="1 4">Belongs to the tRNA-intron endonuclease family.</text>
</comment>
<feature type="active site" evidence="5">
    <location>
        <position position="354"/>
    </location>
</feature>
<dbReference type="CDD" id="cd22363">
    <property type="entry name" value="tRNA-intron_lyase_C"/>
    <property type="match status" value="1"/>
</dbReference>
<organism evidence="7 8">
    <name type="scientific">Odynerus spinipes</name>
    <dbReference type="NCBI Taxonomy" id="1348599"/>
    <lineage>
        <taxon>Eukaryota</taxon>
        <taxon>Metazoa</taxon>
        <taxon>Ecdysozoa</taxon>
        <taxon>Arthropoda</taxon>
        <taxon>Hexapoda</taxon>
        <taxon>Insecta</taxon>
        <taxon>Pterygota</taxon>
        <taxon>Neoptera</taxon>
        <taxon>Endopterygota</taxon>
        <taxon>Hymenoptera</taxon>
        <taxon>Apocrita</taxon>
        <taxon>Aculeata</taxon>
        <taxon>Vespoidea</taxon>
        <taxon>Vespidae</taxon>
        <taxon>Eumeninae</taxon>
        <taxon>Odynerus</taxon>
    </lineage>
</organism>
<dbReference type="SUPFAM" id="SSF53032">
    <property type="entry name" value="tRNA-intron endonuclease catalytic domain-like"/>
    <property type="match status" value="1"/>
</dbReference>
<keyword evidence="2 4" id="KW-0819">tRNA processing</keyword>
<keyword evidence="8" id="KW-1185">Reference proteome</keyword>
<dbReference type="GO" id="GO:0000379">
    <property type="term" value="P:tRNA-type intron splice site recognition and cleavage"/>
    <property type="evidence" value="ECO:0007669"/>
    <property type="project" value="TreeGrafter"/>
</dbReference>
<dbReference type="Gene3D" id="3.40.1350.10">
    <property type="match status" value="1"/>
</dbReference>
<protein>
    <recommendedName>
        <fullName evidence="4">tRNA-splicing endonuclease subunit Sen2</fullName>
        <ecNumber evidence="4">4.6.1.16</ecNumber>
    </recommendedName>
</protein>
<reference evidence="7" key="1">
    <citation type="submission" date="2021-08" db="EMBL/GenBank/DDBJ databases">
        <authorList>
            <person name="Misof B."/>
            <person name="Oliver O."/>
            <person name="Podsiadlowski L."/>
            <person name="Donath A."/>
            <person name="Peters R."/>
            <person name="Mayer C."/>
            <person name="Rust J."/>
            <person name="Gunkel S."/>
            <person name="Lesny P."/>
            <person name="Martin S."/>
            <person name="Oeyen J.P."/>
            <person name="Petersen M."/>
            <person name="Panagiotis P."/>
            <person name="Wilbrandt J."/>
            <person name="Tanja T."/>
        </authorList>
    </citation>
    <scope>NUCLEOTIDE SEQUENCE</scope>
    <source>
        <strain evidence="7">GBR_01_08_01A</strain>
        <tissue evidence="7">Thorax + abdomen</tissue>
    </source>
</reference>
<dbReference type="InterPro" id="IPR011856">
    <property type="entry name" value="tRNA_endonuc-like_dom_sf"/>
</dbReference>
<evidence type="ECO:0000256" key="4">
    <source>
        <dbReference type="PIRNR" id="PIRNR011789"/>
    </source>
</evidence>